<evidence type="ECO:0000259" key="3">
    <source>
        <dbReference type="Pfam" id="PF02517"/>
    </source>
</evidence>
<proteinExistence type="predicted"/>
<dbReference type="AlphaFoldDB" id="A0A2P2BYF3"/>
<feature type="domain" description="CAAX prenyl protease 2/Lysostaphin resistance protein A-like" evidence="3">
    <location>
        <begin position="162"/>
        <end position="262"/>
    </location>
</feature>
<organism evidence="4">
    <name type="scientific">metagenome</name>
    <dbReference type="NCBI Taxonomy" id="256318"/>
    <lineage>
        <taxon>unclassified sequences</taxon>
        <taxon>metagenomes</taxon>
    </lineage>
</organism>
<feature type="region of interest" description="Disordered" evidence="1">
    <location>
        <begin position="1"/>
        <end position="25"/>
    </location>
</feature>
<dbReference type="GO" id="GO:0004175">
    <property type="term" value="F:endopeptidase activity"/>
    <property type="evidence" value="ECO:0007669"/>
    <property type="project" value="UniProtKB-ARBA"/>
</dbReference>
<dbReference type="PANTHER" id="PTHR35797:SF1">
    <property type="entry name" value="PROTEASE"/>
    <property type="match status" value="1"/>
</dbReference>
<dbReference type="Pfam" id="PF02517">
    <property type="entry name" value="Rce1-like"/>
    <property type="match status" value="1"/>
</dbReference>
<name>A0A2P2BYF3_9ZZZZ</name>
<dbReference type="GO" id="GO:0080120">
    <property type="term" value="P:CAAX-box protein maturation"/>
    <property type="evidence" value="ECO:0007669"/>
    <property type="project" value="UniProtKB-ARBA"/>
</dbReference>
<keyword evidence="2" id="KW-0472">Membrane</keyword>
<evidence type="ECO:0000256" key="2">
    <source>
        <dbReference type="SAM" id="Phobius"/>
    </source>
</evidence>
<sequence length="330" mass="35374">MNTIHEPPPRPTPDSRVDTDPNAHRVTDGRLRRWTGRHPVTAFLVIGFAIAYPVMSLPIMASHGVIPDGWMPRTAGVDAERIASVLGVILGLLPAAMWVTWATDGAEGVRSLGRRMRRWQIGARWWVMVLAGLPGLTLTLALLLGDTFTPVEIGPFLAGQSVGLLVNLFLINMWEEMAWAGVVQTRLEHSHGLAKAALLTAVPFALFHMPLHFIGNFSIESLAGALVTLLIVCAIDRLMIGVFLRGTGGSILAVAVLHTLFNRSNNDEGMVAALVDGDGRKLAGLISILVLTAVAAMVTRRGNSPDKPLPSSANSAAHSSARHIDDKDPA</sequence>
<feature type="transmembrane region" description="Helical" evidence="2">
    <location>
        <begin position="123"/>
        <end position="145"/>
    </location>
</feature>
<evidence type="ECO:0000256" key="1">
    <source>
        <dbReference type="SAM" id="MobiDB-lite"/>
    </source>
</evidence>
<feature type="transmembrane region" description="Helical" evidence="2">
    <location>
        <begin position="281"/>
        <end position="299"/>
    </location>
</feature>
<feature type="transmembrane region" description="Helical" evidence="2">
    <location>
        <begin position="151"/>
        <end position="171"/>
    </location>
</feature>
<feature type="compositionally biased region" description="Basic and acidic residues" evidence="1">
    <location>
        <begin position="13"/>
        <end position="25"/>
    </location>
</feature>
<feature type="region of interest" description="Disordered" evidence="1">
    <location>
        <begin position="302"/>
        <end position="330"/>
    </location>
</feature>
<accession>A0A2P2BYF3</accession>
<dbReference type="EMBL" id="CZKA01000014">
    <property type="protein sequence ID" value="CUR54787.1"/>
    <property type="molecule type" value="Genomic_DNA"/>
</dbReference>
<feature type="transmembrane region" description="Helical" evidence="2">
    <location>
        <begin position="40"/>
        <end position="61"/>
    </location>
</feature>
<reference evidence="4" key="1">
    <citation type="submission" date="2015-08" db="EMBL/GenBank/DDBJ databases">
        <authorList>
            <person name="Babu N.S."/>
            <person name="Beckwith C.J."/>
            <person name="Beseler K.G."/>
            <person name="Brison A."/>
            <person name="Carone J.V."/>
            <person name="Caskin T.P."/>
            <person name="Diamond M."/>
            <person name="Durham M.E."/>
            <person name="Foxe J.M."/>
            <person name="Go M."/>
            <person name="Henderson B.A."/>
            <person name="Jones I.B."/>
            <person name="McGettigan J.A."/>
            <person name="Micheletti S.J."/>
            <person name="Nasrallah M.E."/>
            <person name="Ortiz D."/>
            <person name="Piller C.R."/>
            <person name="Privatt S.R."/>
            <person name="Schneider S.L."/>
            <person name="Sharp S."/>
            <person name="Smith T.C."/>
            <person name="Stanton J.D."/>
            <person name="Ullery H.E."/>
            <person name="Wilson R.J."/>
            <person name="Serrano M.G."/>
            <person name="Buck G."/>
            <person name="Lee V."/>
            <person name="Wang Y."/>
            <person name="Carvalho R."/>
            <person name="Voegtly L."/>
            <person name="Shi R."/>
            <person name="Duckworth R."/>
            <person name="Johnson A."/>
            <person name="Loviza R."/>
            <person name="Walstead R."/>
            <person name="Shah Z."/>
            <person name="Kiflezghi M."/>
            <person name="Wade K."/>
            <person name="Ball S.L."/>
            <person name="Bradley K.W."/>
            <person name="Asai D.J."/>
            <person name="Bowman C.A."/>
            <person name="Russell D.A."/>
            <person name="Pope W.H."/>
            <person name="Jacobs-Sera D."/>
            <person name="Hendrix R.W."/>
            <person name="Hatfull G.F."/>
        </authorList>
    </citation>
    <scope>NUCLEOTIDE SEQUENCE</scope>
</reference>
<dbReference type="InterPro" id="IPR003675">
    <property type="entry name" value="Rce1/LyrA-like_dom"/>
</dbReference>
<feature type="transmembrane region" description="Helical" evidence="2">
    <location>
        <begin position="242"/>
        <end position="261"/>
    </location>
</feature>
<dbReference type="PANTHER" id="PTHR35797">
    <property type="entry name" value="PROTEASE-RELATED"/>
    <property type="match status" value="1"/>
</dbReference>
<keyword evidence="2" id="KW-0812">Transmembrane</keyword>
<feature type="transmembrane region" description="Helical" evidence="2">
    <location>
        <begin position="81"/>
        <end position="102"/>
    </location>
</feature>
<protein>
    <submittedName>
        <fullName evidence="4">Putative Abortive infection protein</fullName>
    </submittedName>
</protein>
<dbReference type="InterPro" id="IPR042150">
    <property type="entry name" value="MmRce1-like"/>
</dbReference>
<evidence type="ECO:0000313" key="4">
    <source>
        <dbReference type="EMBL" id="CUR54787.1"/>
    </source>
</evidence>
<feature type="transmembrane region" description="Helical" evidence="2">
    <location>
        <begin position="217"/>
        <end position="235"/>
    </location>
</feature>
<gene>
    <name evidence="4" type="ORF">NOCA2210137</name>
</gene>
<feature type="transmembrane region" description="Helical" evidence="2">
    <location>
        <begin position="192"/>
        <end position="211"/>
    </location>
</feature>
<keyword evidence="2" id="KW-1133">Transmembrane helix</keyword>